<gene>
    <name evidence="3" type="ORF">MNB_SV-12-1975</name>
</gene>
<dbReference type="Pfam" id="PF01075">
    <property type="entry name" value="Glyco_transf_9"/>
    <property type="match status" value="1"/>
</dbReference>
<sequence>MMLPAFELLKTEYPNAEFTVICKEYSRDIFRGKGISQIIIDDTKGIDRLKKTLILVKNIREKHYDLGVLFHNTFIDALIFKLANIDTIIGYDKENRKILLDFWLKIDKSRHYINHYANLVNSYLGDKYIKLPAMRLSYKKSNIVYKREERPLVGFVLGGENKGSRHYPKELSMKLMEFLSEKELDIVLLGDSNDSKNNNIYEKELIKNGTYVINISGKTTVAEFIDIIATLDILVTIDTSALHIASATNTKFLALIGKGTSPLDTVYPKVKFGRKLFRGEEMIKDKDLIYQIEPKEIIENLEEMLG</sequence>
<keyword evidence="1 3" id="KW-0328">Glycosyltransferase</keyword>
<dbReference type="InterPro" id="IPR002201">
    <property type="entry name" value="Glyco_trans_9"/>
</dbReference>
<dbReference type="PANTHER" id="PTHR30160:SF7">
    <property type="entry name" value="ADP-HEPTOSE--LPS HEPTOSYLTRANSFERASE 2"/>
    <property type="match status" value="1"/>
</dbReference>
<protein>
    <submittedName>
        <fullName evidence="3">ADP-heptose--lipooligosaccharide heptosyltransferase II</fullName>
        <ecNumber evidence="3">2.4.1.-</ecNumber>
    </submittedName>
</protein>
<evidence type="ECO:0000256" key="2">
    <source>
        <dbReference type="ARBA" id="ARBA00022679"/>
    </source>
</evidence>
<reference evidence="3" key="1">
    <citation type="submission" date="2016-10" db="EMBL/GenBank/DDBJ databases">
        <authorList>
            <person name="de Groot N.N."/>
        </authorList>
    </citation>
    <scope>NUCLEOTIDE SEQUENCE</scope>
</reference>
<dbReference type="Gene3D" id="3.40.50.2000">
    <property type="entry name" value="Glycogen Phosphorylase B"/>
    <property type="match status" value="2"/>
</dbReference>
<accession>A0A1W1CLI2</accession>
<keyword evidence="2 3" id="KW-0808">Transferase</keyword>
<evidence type="ECO:0000256" key="1">
    <source>
        <dbReference type="ARBA" id="ARBA00022676"/>
    </source>
</evidence>
<dbReference type="EC" id="2.4.1.-" evidence="3"/>
<organism evidence="3">
    <name type="scientific">hydrothermal vent metagenome</name>
    <dbReference type="NCBI Taxonomy" id="652676"/>
    <lineage>
        <taxon>unclassified sequences</taxon>
        <taxon>metagenomes</taxon>
        <taxon>ecological metagenomes</taxon>
    </lineage>
</organism>
<dbReference type="InterPro" id="IPR051199">
    <property type="entry name" value="LPS_LOS_Heptosyltrfase"/>
</dbReference>
<dbReference type="SUPFAM" id="SSF53756">
    <property type="entry name" value="UDP-Glycosyltransferase/glycogen phosphorylase"/>
    <property type="match status" value="1"/>
</dbReference>
<dbReference type="AlphaFoldDB" id="A0A1W1CLI2"/>
<dbReference type="EMBL" id="FPHE01000155">
    <property type="protein sequence ID" value="SFV66676.1"/>
    <property type="molecule type" value="Genomic_DNA"/>
</dbReference>
<dbReference type="GO" id="GO:0005829">
    <property type="term" value="C:cytosol"/>
    <property type="evidence" value="ECO:0007669"/>
    <property type="project" value="TreeGrafter"/>
</dbReference>
<dbReference type="CDD" id="cd03789">
    <property type="entry name" value="GT9_LPS_heptosyltransferase"/>
    <property type="match status" value="1"/>
</dbReference>
<dbReference type="GO" id="GO:0009244">
    <property type="term" value="P:lipopolysaccharide core region biosynthetic process"/>
    <property type="evidence" value="ECO:0007669"/>
    <property type="project" value="TreeGrafter"/>
</dbReference>
<proteinExistence type="predicted"/>
<evidence type="ECO:0000313" key="3">
    <source>
        <dbReference type="EMBL" id="SFV66676.1"/>
    </source>
</evidence>
<name>A0A1W1CLI2_9ZZZZ</name>
<dbReference type="GO" id="GO:0008713">
    <property type="term" value="F:ADP-heptose-lipopolysaccharide heptosyltransferase activity"/>
    <property type="evidence" value="ECO:0007669"/>
    <property type="project" value="TreeGrafter"/>
</dbReference>
<dbReference type="PANTHER" id="PTHR30160">
    <property type="entry name" value="TETRAACYLDISACCHARIDE 4'-KINASE-RELATED"/>
    <property type="match status" value="1"/>
</dbReference>